<keyword evidence="4" id="KW-1185">Reference proteome</keyword>
<name>A0A5N6RAP5_9ROSI</name>
<sequence>MDVKALAKSKRAHTQHHSKKPHGLHTNQKPKPPSDGSNVAGNAKKPLGKQVTEKTHRSQGASKLPSNWDRYEEEFEDPSASDGAGQPSDVILPKSKGADYRHLIAEAQSQSSLYLDGFPSLDDVMPGEFNQGLGPMLSVRGEGILSWIGDNNFVVQDKIAATHEASFLSLNLHALAEKLANIDLSQRLFIESDLLSSELCTEGLKTSTSQESDQIKTCNNEVARTISEEFSVKVEIANQNTECTSYGSAGSNDADRTLSSQGSISVIAVNVDLRQIGKSSQSEATQSTEESNFEAAAAEEELYMLLDSYSETKKIADPSAIRSNDAFPVFQQEACTASSPFSKHVPDSSKTSPVIADLDDALDDLLEETSNVTNKNPVIADLDDALDDLLEETSNVTNKNRLSEGKSVFGIVQSSSSHAGTKSQVLDDFDSWLDTI</sequence>
<evidence type="ECO:0000256" key="1">
    <source>
        <dbReference type="SAM" id="Coils"/>
    </source>
</evidence>
<evidence type="ECO:0000313" key="3">
    <source>
        <dbReference type="EMBL" id="KAE8075992.1"/>
    </source>
</evidence>
<dbReference type="InterPro" id="IPR053342">
    <property type="entry name" value="Exosome_cofactor/PTGS_suppr"/>
</dbReference>
<protein>
    <submittedName>
        <fullName evidence="3">Uncharacterized protein</fullName>
    </submittedName>
</protein>
<dbReference type="PANTHER" id="PTHR37260:SF2">
    <property type="entry name" value="PROTEIN ECERIFERUM 16"/>
    <property type="match status" value="1"/>
</dbReference>
<dbReference type="PANTHER" id="PTHR37260">
    <property type="entry name" value="PHOSPHORELAY PROTEIN"/>
    <property type="match status" value="1"/>
</dbReference>
<evidence type="ECO:0000256" key="2">
    <source>
        <dbReference type="SAM" id="MobiDB-lite"/>
    </source>
</evidence>
<evidence type="ECO:0000313" key="4">
    <source>
        <dbReference type="Proteomes" id="UP000327013"/>
    </source>
</evidence>
<feature type="compositionally biased region" description="Polar residues" evidence="2">
    <location>
        <begin position="25"/>
        <end position="40"/>
    </location>
</feature>
<feature type="compositionally biased region" description="Basic residues" evidence="2">
    <location>
        <begin position="7"/>
        <end position="23"/>
    </location>
</feature>
<keyword evidence="1" id="KW-0175">Coiled coil</keyword>
<feature type="region of interest" description="Disordered" evidence="2">
    <location>
        <begin position="1"/>
        <end position="89"/>
    </location>
</feature>
<proteinExistence type="predicted"/>
<reference evidence="3 4" key="1">
    <citation type="submission" date="2019-06" db="EMBL/GenBank/DDBJ databases">
        <title>A chromosomal-level reference genome of Carpinus fangiana (Coryloideae, Betulaceae).</title>
        <authorList>
            <person name="Yang X."/>
            <person name="Wang Z."/>
            <person name="Zhang L."/>
            <person name="Hao G."/>
            <person name="Liu J."/>
            <person name="Yang Y."/>
        </authorList>
    </citation>
    <scope>NUCLEOTIDE SEQUENCE [LARGE SCALE GENOMIC DNA]</scope>
    <source>
        <strain evidence="3">Cfa_2016G</strain>
        <tissue evidence="3">Leaf</tissue>
    </source>
</reference>
<gene>
    <name evidence="3" type="ORF">FH972_014669</name>
</gene>
<dbReference type="EMBL" id="CM017326">
    <property type="protein sequence ID" value="KAE8075992.1"/>
    <property type="molecule type" value="Genomic_DNA"/>
</dbReference>
<feature type="coiled-coil region" evidence="1">
    <location>
        <begin position="355"/>
        <end position="399"/>
    </location>
</feature>
<dbReference type="AlphaFoldDB" id="A0A5N6RAP5"/>
<organism evidence="3 4">
    <name type="scientific">Carpinus fangiana</name>
    <dbReference type="NCBI Taxonomy" id="176857"/>
    <lineage>
        <taxon>Eukaryota</taxon>
        <taxon>Viridiplantae</taxon>
        <taxon>Streptophyta</taxon>
        <taxon>Embryophyta</taxon>
        <taxon>Tracheophyta</taxon>
        <taxon>Spermatophyta</taxon>
        <taxon>Magnoliopsida</taxon>
        <taxon>eudicotyledons</taxon>
        <taxon>Gunneridae</taxon>
        <taxon>Pentapetalae</taxon>
        <taxon>rosids</taxon>
        <taxon>fabids</taxon>
        <taxon>Fagales</taxon>
        <taxon>Betulaceae</taxon>
        <taxon>Carpinus</taxon>
    </lineage>
</organism>
<accession>A0A5N6RAP5</accession>
<dbReference type="OrthoDB" id="685075at2759"/>
<dbReference type="Proteomes" id="UP000327013">
    <property type="component" value="Chromosome 6"/>
</dbReference>